<dbReference type="InterPro" id="IPR045098">
    <property type="entry name" value="Fyv10_fam"/>
</dbReference>
<dbReference type="eggNOG" id="KOG0396">
    <property type="taxonomic scope" value="Eukaryota"/>
</dbReference>
<evidence type="ECO:0000256" key="5">
    <source>
        <dbReference type="ARBA" id="ARBA00022833"/>
    </source>
</evidence>
<dbReference type="Gene3D" id="3.30.40.10">
    <property type="entry name" value="Zinc/RING finger domain, C3HC4 (zinc finger)"/>
    <property type="match status" value="1"/>
</dbReference>
<dbReference type="GO" id="GO:0005737">
    <property type="term" value="C:cytoplasm"/>
    <property type="evidence" value="ECO:0000318"/>
    <property type="project" value="GO_Central"/>
</dbReference>
<dbReference type="GO" id="GO:0008270">
    <property type="term" value="F:zinc ion binding"/>
    <property type="evidence" value="ECO:0007669"/>
    <property type="project" value="UniProtKB-KW"/>
</dbReference>
<evidence type="ECO:0000259" key="8">
    <source>
        <dbReference type="PROSITE" id="PS50897"/>
    </source>
</evidence>
<evidence type="ECO:0000259" key="9">
    <source>
        <dbReference type="PROSITE" id="PS51867"/>
    </source>
</evidence>
<dbReference type="InterPro" id="IPR013083">
    <property type="entry name" value="Znf_RING/FYVE/PHD"/>
</dbReference>
<proteinExistence type="predicted"/>
<dbReference type="Proteomes" id="UP000001514">
    <property type="component" value="Unassembled WGS sequence"/>
</dbReference>
<feature type="domain" description="CTLH" evidence="8">
    <location>
        <begin position="163"/>
        <end position="219"/>
    </location>
</feature>
<dbReference type="InterPro" id="IPR006594">
    <property type="entry name" value="LisH"/>
</dbReference>
<dbReference type="InParanoid" id="D8T7I8"/>
<reference evidence="10 11" key="1">
    <citation type="journal article" date="2011" name="Science">
        <title>The Selaginella genome identifies genetic changes associated with the evolution of vascular plants.</title>
        <authorList>
            <person name="Banks J.A."/>
            <person name="Nishiyama T."/>
            <person name="Hasebe M."/>
            <person name="Bowman J.L."/>
            <person name="Gribskov M."/>
            <person name="dePamphilis C."/>
            <person name="Albert V.A."/>
            <person name="Aono N."/>
            <person name="Aoyama T."/>
            <person name="Ambrose B.A."/>
            <person name="Ashton N.W."/>
            <person name="Axtell M.J."/>
            <person name="Barker E."/>
            <person name="Barker M.S."/>
            <person name="Bennetzen J.L."/>
            <person name="Bonawitz N.D."/>
            <person name="Chapple C."/>
            <person name="Cheng C."/>
            <person name="Correa L.G."/>
            <person name="Dacre M."/>
            <person name="DeBarry J."/>
            <person name="Dreyer I."/>
            <person name="Elias M."/>
            <person name="Engstrom E.M."/>
            <person name="Estelle M."/>
            <person name="Feng L."/>
            <person name="Finet C."/>
            <person name="Floyd S.K."/>
            <person name="Frommer W.B."/>
            <person name="Fujita T."/>
            <person name="Gramzow L."/>
            <person name="Gutensohn M."/>
            <person name="Harholt J."/>
            <person name="Hattori M."/>
            <person name="Heyl A."/>
            <person name="Hirai T."/>
            <person name="Hiwatashi Y."/>
            <person name="Ishikawa M."/>
            <person name="Iwata M."/>
            <person name="Karol K.G."/>
            <person name="Koehler B."/>
            <person name="Kolukisaoglu U."/>
            <person name="Kubo M."/>
            <person name="Kurata T."/>
            <person name="Lalonde S."/>
            <person name="Li K."/>
            <person name="Li Y."/>
            <person name="Litt A."/>
            <person name="Lyons E."/>
            <person name="Manning G."/>
            <person name="Maruyama T."/>
            <person name="Michael T.P."/>
            <person name="Mikami K."/>
            <person name="Miyazaki S."/>
            <person name="Morinaga S."/>
            <person name="Murata T."/>
            <person name="Mueller-Roeber B."/>
            <person name="Nelson D.R."/>
            <person name="Obara M."/>
            <person name="Oguri Y."/>
            <person name="Olmstead R.G."/>
            <person name="Onodera N."/>
            <person name="Petersen B.L."/>
            <person name="Pils B."/>
            <person name="Prigge M."/>
            <person name="Rensing S.A."/>
            <person name="Riano-Pachon D.M."/>
            <person name="Roberts A.W."/>
            <person name="Sato Y."/>
            <person name="Scheller H.V."/>
            <person name="Schulz B."/>
            <person name="Schulz C."/>
            <person name="Shakirov E.V."/>
            <person name="Shibagaki N."/>
            <person name="Shinohara N."/>
            <person name="Shippen D.E."/>
            <person name="Soerensen I."/>
            <person name="Sotooka R."/>
            <person name="Sugimoto N."/>
            <person name="Sugita M."/>
            <person name="Sumikawa N."/>
            <person name="Tanurdzic M."/>
            <person name="Theissen G."/>
            <person name="Ulvskov P."/>
            <person name="Wakazuki S."/>
            <person name="Weng J.K."/>
            <person name="Willats W.W."/>
            <person name="Wipf D."/>
            <person name="Wolf P.G."/>
            <person name="Yang L."/>
            <person name="Zimmer A.D."/>
            <person name="Zhu Q."/>
            <person name="Mitros T."/>
            <person name="Hellsten U."/>
            <person name="Loque D."/>
            <person name="Otillar R."/>
            <person name="Salamov A."/>
            <person name="Schmutz J."/>
            <person name="Shapiro H."/>
            <person name="Lindquist E."/>
            <person name="Lucas S."/>
            <person name="Rokhsar D."/>
            <person name="Grigoriev I.V."/>
        </authorList>
    </citation>
    <scope>NUCLEOTIDE SEQUENCE [LARGE SCALE GENOMIC DNA]</scope>
</reference>
<dbReference type="GO" id="GO:0034657">
    <property type="term" value="C:GID complex"/>
    <property type="evidence" value="ECO:0000318"/>
    <property type="project" value="GO_Central"/>
</dbReference>
<dbReference type="Gramene" id="EFJ07304">
    <property type="protein sequence ID" value="EFJ07304"/>
    <property type="gene ID" value="SELMODRAFT_133748"/>
</dbReference>
<dbReference type="SMART" id="SM00668">
    <property type="entry name" value="CTLH"/>
    <property type="match status" value="1"/>
</dbReference>
<dbReference type="PROSITE" id="PS50897">
    <property type="entry name" value="CTLH"/>
    <property type="match status" value="1"/>
</dbReference>
<evidence type="ECO:0000256" key="3">
    <source>
        <dbReference type="ARBA" id="ARBA00022723"/>
    </source>
</evidence>
<feature type="domain" description="RING-Gid-type" evidence="9">
    <location>
        <begin position="306"/>
        <end position="379"/>
    </location>
</feature>
<evidence type="ECO:0000256" key="4">
    <source>
        <dbReference type="ARBA" id="ARBA00022771"/>
    </source>
</evidence>
<evidence type="ECO:0000313" key="11">
    <source>
        <dbReference type="Proteomes" id="UP000001514"/>
    </source>
</evidence>
<name>D8T7I8_SELML</name>
<keyword evidence="5" id="KW-0862">Zinc</keyword>
<keyword evidence="11" id="KW-1185">Reference proteome</keyword>
<dbReference type="SUPFAM" id="SSF57850">
    <property type="entry name" value="RING/U-box"/>
    <property type="match status" value="1"/>
</dbReference>
<dbReference type="PANTHER" id="PTHR12170:SF2">
    <property type="entry name" value="E3 UBIQUITIN-PROTEIN TRANSFERASE MAEA"/>
    <property type="match status" value="1"/>
</dbReference>
<dbReference type="GO" id="GO:0061630">
    <property type="term" value="F:ubiquitin protein ligase activity"/>
    <property type="evidence" value="ECO:0007669"/>
    <property type="project" value="InterPro"/>
</dbReference>
<dbReference type="EMBL" id="GL377686">
    <property type="protein sequence ID" value="EFJ07304.1"/>
    <property type="molecule type" value="Genomic_DNA"/>
</dbReference>
<dbReference type="HOGENOM" id="CLU_027445_2_0_1"/>
<organism evidence="11">
    <name type="scientific">Selaginella moellendorffii</name>
    <name type="common">Spikemoss</name>
    <dbReference type="NCBI Taxonomy" id="88036"/>
    <lineage>
        <taxon>Eukaryota</taxon>
        <taxon>Viridiplantae</taxon>
        <taxon>Streptophyta</taxon>
        <taxon>Embryophyta</taxon>
        <taxon>Tracheophyta</taxon>
        <taxon>Lycopodiopsida</taxon>
        <taxon>Selaginellales</taxon>
        <taxon>Selaginellaceae</taxon>
        <taxon>Selaginella</taxon>
    </lineage>
</organism>
<dbReference type="InterPro" id="IPR006595">
    <property type="entry name" value="CTLH_C"/>
</dbReference>
<feature type="zinc finger region" description="RING-Gid-type" evidence="6">
    <location>
        <begin position="306"/>
        <end position="379"/>
    </location>
</feature>
<keyword evidence="2" id="KW-0963">Cytoplasm</keyword>
<comment type="subcellular location">
    <subcellularLocation>
        <location evidence="1">Cytoplasm</location>
    </subcellularLocation>
</comment>
<dbReference type="GO" id="GO:0005634">
    <property type="term" value="C:nucleus"/>
    <property type="evidence" value="ECO:0000318"/>
    <property type="project" value="GO_Central"/>
</dbReference>
<keyword evidence="7" id="KW-0175">Coiled coil</keyword>
<evidence type="ECO:0000256" key="2">
    <source>
        <dbReference type="ARBA" id="ARBA00022490"/>
    </source>
</evidence>
<feature type="coiled-coil region" evidence="7">
    <location>
        <begin position="83"/>
        <end position="110"/>
    </location>
</feature>
<dbReference type="PANTHER" id="PTHR12170">
    <property type="entry name" value="MACROPHAGE ERYTHROBLAST ATTACHER-RELATED"/>
    <property type="match status" value="1"/>
</dbReference>
<gene>
    <name evidence="10" type="ORF">SELMODRAFT_133748</name>
</gene>
<keyword evidence="3" id="KW-0479">Metal-binding</keyword>
<evidence type="ECO:0000256" key="6">
    <source>
        <dbReference type="PROSITE-ProRule" id="PRU01215"/>
    </source>
</evidence>
<sequence>MNEEGAPAGPAIDSAASTCHRCVETIKLEHQLVRVSYEVLKRSVRQGIRAVEKEVNGITGAVAEAGKKEVSRDAAIKQLDSCVNRLSGLKRKLQEMHDAEEQNLQRSRARLDHLSDFCKDPKWKKTKLDRILVDYLLRSSYINTATKLVEHSSIQDLADVGLFAEAQQIIEGLKRKSCTYALNWCSENKGKLKKTLSVFEFKLRIQEFIELVRAEKAFDAVLYARKFLSQLASVDMQHLQEAMTTLVLKQTTECTLFDDNQWEKLIQLFKDEFCKMHGMTSPSLLHIYIQAGLSALKTPLCYEETCLKDDPFSHEAIRKLAEPLPFMKHVRSRLICYITKELMDEDNPPMVLPNGYVYSTKALQTMSDQNNGLVTCPRTNEVFALATATRAFVS</sequence>
<evidence type="ECO:0000256" key="7">
    <source>
        <dbReference type="SAM" id="Coils"/>
    </source>
</evidence>
<dbReference type="SMART" id="SM00757">
    <property type="entry name" value="CRA"/>
    <property type="match status" value="1"/>
</dbReference>
<dbReference type="InterPro" id="IPR013144">
    <property type="entry name" value="CRA_dom"/>
</dbReference>
<dbReference type="InterPro" id="IPR024964">
    <property type="entry name" value="CTLH/CRA"/>
</dbReference>
<dbReference type="InterPro" id="IPR044063">
    <property type="entry name" value="ZF_RING_GID"/>
</dbReference>
<dbReference type="CDD" id="cd16659">
    <property type="entry name" value="RING-Ubox_Emp"/>
    <property type="match status" value="1"/>
</dbReference>
<dbReference type="Pfam" id="PF10607">
    <property type="entry name" value="CTLH"/>
    <property type="match status" value="1"/>
</dbReference>
<dbReference type="GO" id="GO:0043161">
    <property type="term" value="P:proteasome-mediated ubiquitin-dependent protein catabolic process"/>
    <property type="evidence" value="ECO:0000318"/>
    <property type="project" value="GO_Central"/>
</dbReference>
<evidence type="ECO:0008006" key="12">
    <source>
        <dbReference type="Google" id="ProtNLM"/>
    </source>
</evidence>
<evidence type="ECO:0000256" key="1">
    <source>
        <dbReference type="ARBA" id="ARBA00004496"/>
    </source>
</evidence>
<keyword evidence="4 6" id="KW-0863">Zinc-finger</keyword>
<dbReference type="PROSITE" id="PS50896">
    <property type="entry name" value="LISH"/>
    <property type="match status" value="1"/>
</dbReference>
<protein>
    <recommendedName>
        <fullName evidence="12">Macrophage erythroblast attacher</fullName>
    </recommendedName>
</protein>
<dbReference type="AlphaFoldDB" id="D8T7I8"/>
<dbReference type="STRING" id="88036.D8T7I8"/>
<dbReference type="KEGG" id="smo:SELMODRAFT_133748"/>
<dbReference type="PROSITE" id="PS51867">
    <property type="entry name" value="ZF_RING_GID"/>
    <property type="match status" value="1"/>
</dbReference>
<evidence type="ECO:0000313" key="10">
    <source>
        <dbReference type="EMBL" id="EFJ07304.1"/>
    </source>
</evidence>
<accession>D8T7I8</accession>